<comment type="caution">
    <text evidence="3">The sequence shown here is derived from an EMBL/GenBank/DDBJ whole genome shotgun (WGS) entry which is preliminary data.</text>
</comment>
<evidence type="ECO:0008006" key="5">
    <source>
        <dbReference type="Google" id="ProtNLM"/>
    </source>
</evidence>
<feature type="transmembrane region" description="Helical" evidence="2">
    <location>
        <begin position="20"/>
        <end position="41"/>
    </location>
</feature>
<name>A0A7Z1ADB1_9GAMM</name>
<dbReference type="EMBL" id="MARB01000037">
    <property type="protein sequence ID" value="ODJ85751.1"/>
    <property type="molecule type" value="Genomic_DNA"/>
</dbReference>
<accession>A0A7Z1ADB1</accession>
<keyword evidence="4" id="KW-1185">Reference proteome</keyword>
<proteinExistence type="predicted"/>
<gene>
    <name evidence="3" type="ORF">CODIS_40430</name>
</gene>
<feature type="region of interest" description="Disordered" evidence="1">
    <location>
        <begin position="69"/>
        <end position="95"/>
    </location>
</feature>
<dbReference type="Proteomes" id="UP000094769">
    <property type="component" value="Unassembled WGS sequence"/>
</dbReference>
<protein>
    <recommendedName>
        <fullName evidence="5">Arginine N-succinyltransferase</fullName>
    </recommendedName>
</protein>
<evidence type="ECO:0000313" key="4">
    <source>
        <dbReference type="Proteomes" id="UP000094769"/>
    </source>
</evidence>
<dbReference type="AlphaFoldDB" id="A0A7Z1ADB1"/>
<sequence length="234" mass="26243">MATDTEQIDNPAGQSGLRGIHIMWIVLATILVTAAVTYWVVRTYVYAKDFTPVQLNHAEQQVLNDKLKQLGYQPSPDPQPEQQAQQKESDEQWLRPERYNEQGARREVFFSERELNAMVANNQDLARKLAIDLGDDLVSARLLVPVDKDFPILGGKTLRVSTGVEMAFRNAKPVVILKGVSIMGIPIPNAWLGGLKNIDLISEFGDQQGFWTGFAKGVEDIRVEEGKLKIKLKE</sequence>
<keyword evidence="2" id="KW-1133">Transmembrane helix</keyword>
<evidence type="ECO:0000313" key="3">
    <source>
        <dbReference type="EMBL" id="ODJ85751.1"/>
    </source>
</evidence>
<reference evidence="3 4" key="1">
    <citation type="submission" date="2016-06" db="EMBL/GenBank/DDBJ databases">
        <title>Genome sequence of endosymbiont of Candidatus Endolucinida thiodiazotropha.</title>
        <authorList>
            <person name="Poehlein A."/>
            <person name="Koenig S."/>
            <person name="Heiden S.E."/>
            <person name="Thuermer A."/>
            <person name="Voget S."/>
            <person name="Daniel R."/>
            <person name="Markert S."/>
            <person name="Gros O."/>
            <person name="Schweder T."/>
        </authorList>
    </citation>
    <scope>NUCLEOTIDE SEQUENCE [LARGE SCALE GENOMIC DNA]</scope>
    <source>
        <strain evidence="3 4">COS</strain>
    </source>
</reference>
<evidence type="ECO:0000256" key="2">
    <source>
        <dbReference type="SAM" id="Phobius"/>
    </source>
</evidence>
<keyword evidence="2" id="KW-0812">Transmembrane</keyword>
<evidence type="ECO:0000256" key="1">
    <source>
        <dbReference type="SAM" id="MobiDB-lite"/>
    </source>
</evidence>
<keyword evidence="2" id="KW-0472">Membrane</keyword>
<dbReference type="RefSeq" id="WP_069128351.1">
    <property type="nucleotide sequence ID" value="NZ_MARB01000037.1"/>
</dbReference>
<organism evidence="3 4">
    <name type="scientific">Candidatus Thiodiazotropha endolucinida</name>
    <dbReference type="NCBI Taxonomy" id="1655433"/>
    <lineage>
        <taxon>Bacteria</taxon>
        <taxon>Pseudomonadati</taxon>
        <taxon>Pseudomonadota</taxon>
        <taxon>Gammaproteobacteria</taxon>
        <taxon>Chromatiales</taxon>
        <taxon>Sedimenticolaceae</taxon>
        <taxon>Candidatus Thiodiazotropha</taxon>
    </lineage>
</organism>